<evidence type="ECO:0000313" key="2">
    <source>
        <dbReference type="EMBL" id="KAA6382164.1"/>
    </source>
</evidence>
<dbReference type="EMBL" id="SNRW01006929">
    <property type="protein sequence ID" value="KAA6382164.1"/>
    <property type="molecule type" value="Genomic_DNA"/>
</dbReference>
<dbReference type="Proteomes" id="UP000324800">
    <property type="component" value="Unassembled WGS sequence"/>
</dbReference>
<feature type="transmembrane region" description="Helical" evidence="1">
    <location>
        <begin position="23"/>
        <end position="43"/>
    </location>
</feature>
<accession>A0A5J4VI77</accession>
<dbReference type="AlphaFoldDB" id="A0A5J4VI77"/>
<dbReference type="Gene3D" id="1.10.472.10">
    <property type="entry name" value="Cyclin-like"/>
    <property type="match status" value="1"/>
</dbReference>
<protein>
    <recommendedName>
        <fullName evidence="4">Cyclin N-terminal domain-containing protein</fullName>
    </recommendedName>
</protein>
<organism evidence="2 3">
    <name type="scientific">Streblomastix strix</name>
    <dbReference type="NCBI Taxonomy" id="222440"/>
    <lineage>
        <taxon>Eukaryota</taxon>
        <taxon>Metamonada</taxon>
        <taxon>Preaxostyla</taxon>
        <taxon>Oxymonadida</taxon>
        <taxon>Streblomastigidae</taxon>
        <taxon>Streblomastix</taxon>
    </lineage>
</organism>
<gene>
    <name evidence="2" type="ORF">EZS28_022309</name>
</gene>
<evidence type="ECO:0008006" key="4">
    <source>
        <dbReference type="Google" id="ProtNLM"/>
    </source>
</evidence>
<keyword evidence="1" id="KW-1133">Transmembrane helix</keyword>
<evidence type="ECO:0000313" key="3">
    <source>
        <dbReference type="Proteomes" id="UP000324800"/>
    </source>
</evidence>
<keyword evidence="1" id="KW-0472">Membrane</keyword>
<sequence>MLLVCAAMLATKMNRDKPMLSSWWAHAIQLPLSMINSFEIVFLDRLGFRMLLNADDYQILINALQATS</sequence>
<name>A0A5J4VI77_9EUKA</name>
<proteinExistence type="predicted"/>
<comment type="caution">
    <text evidence="2">The sequence shown here is derived from an EMBL/GenBank/DDBJ whole genome shotgun (WGS) entry which is preliminary data.</text>
</comment>
<reference evidence="2 3" key="1">
    <citation type="submission" date="2019-03" db="EMBL/GenBank/DDBJ databases">
        <title>Single cell metagenomics reveals metabolic interactions within the superorganism composed of flagellate Streblomastix strix and complex community of Bacteroidetes bacteria on its surface.</title>
        <authorList>
            <person name="Treitli S.C."/>
            <person name="Kolisko M."/>
            <person name="Husnik F."/>
            <person name="Keeling P."/>
            <person name="Hampl V."/>
        </authorList>
    </citation>
    <scope>NUCLEOTIDE SEQUENCE [LARGE SCALE GENOMIC DNA]</scope>
    <source>
        <strain evidence="2">ST1C</strain>
    </source>
</reference>
<keyword evidence="1" id="KW-0812">Transmembrane</keyword>
<evidence type="ECO:0000256" key="1">
    <source>
        <dbReference type="SAM" id="Phobius"/>
    </source>
</evidence>
<dbReference type="OrthoDB" id="1060854at2759"/>